<dbReference type="PANTHER" id="PTHR34820:SF4">
    <property type="entry name" value="INNER MEMBRANE PROTEIN YEBZ"/>
    <property type="match status" value="1"/>
</dbReference>
<dbReference type="GO" id="GO:0006825">
    <property type="term" value="P:copper ion transport"/>
    <property type="evidence" value="ECO:0007669"/>
    <property type="project" value="InterPro"/>
</dbReference>
<feature type="compositionally biased region" description="Low complexity" evidence="5">
    <location>
        <begin position="119"/>
        <end position="137"/>
    </location>
</feature>
<evidence type="ECO:0000256" key="4">
    <source>
        <dbReference type="ARBA" id="ARBA00023008"/>
    </source>
</evidence>
<accession>A0A8J3PQF1</accession>
<dbReference type="GO" id="GO:0005886">
    <property type="term" value="C:plasma membrane"/>
    <property type="evidence" value="ECO:0007669"/>
    <property type="project" value="TreeGrafter"/>
</dbReference>
<evidence type="ECO:0000256" key="7">
    <source>
        <dbReference type="SAM" id="SignalP"/>
    </source>
</evidence>
<dbReference type="InterPro" id="IPR007348">
    <property type="entry name" value="CopC_dom"/>
</dbReference>
<keyword evidence="4" id="KW-0186">Copper</keyword>
<keyword evidence="6" id="KW-0472">Membrane</keyword>
<proteinExistence type="predicted"/>
<dbReference type="GO" id="GO:0030313">
    <property type="term" value="C:cell envelope"/>
    <property type="evidence" value="ECO:0007669"/>
    <property type="project" value="UniProtKB-SubCell"/>
</dbReference>
<evidence type="ECO:0000259" key="8">
    <source>
        <dbReference type="Pfam" id="PF04234"/>
    </source>
</evidence>
<feature type="region of interest" description="Disordered" evidence="5">
    <location>
        <begin position="119"/>
        <end position="141"/>
    </location>
</feature>
<evidence type="ECO:0000256" key="5">
    <source>
        <dbReference type="SAM" id="MobiDB-lite"/>
    </source>
</evidence>
<evidence type="ECO:0000313" key="10">
    <source>
        <dbReference type="Proteomes" id="UP000653674"/>
    </source>
</evidence>
<organism evidence="9 10">
    <name type="scientific">Planosporangium flavigriseum</name>
    <dbReference type="NCBI Taxonomy" id="373681"/>
    <lineage>
        <taxon>Bacteria</taxon>
        <taxon>Bacillati</taxon>
        <taxon>Actinomycetota</taxon>
        <taxon>Actinomycetes</taxon>
        <taxon>Micromonosporales</taxon>
        <taxon>Micromonosporaceae</taxon>
        <taxon>Planosporangium</taxon>
    </lineage>
</organism>
<sequence>MTGVLASVAALLVVGFSASLAWAHARLLSTGPAGDSTVAEPITAVTLTFNEPVKQSSTTITVTTADGSSYSDGAARVVDSTVTQAVRALPAGAVRVTWRTVSADGDPIQGEFGFTVAPSAAPASATPSPTPSATSSARPVNPAIVTRSPDAAAPKSAGSSVPWLPLGIGVAVVILGAVGFLRWRRRSLSR</sequence>
<gene>
    <name evidence="9" type="ORF">Pfl04_52670</name>
</gene>
<dbReference type="PANTHER" id="PTHR34820">
    <property type="entry name" value="INNER MEMBRANE PROTEIN YEBZ"/>
    <property type="match status" value="1"/>
</dbReference>
<dbReference type="InterPro" id="IPR032694">
    <property type="entry name" value="CopC/D"/>
</dbReference>
<keyword evidence="3 7" id="KW-0732">Signal</keyword>
<dbReference type="EMBL" id="BONU01000101">
    <property type="protein sequence ID" value="GIG76863.1"/>
    <property type="molecule type" value="Genomic_DNA"/>
</dbReference>
<comment type="caution">
    <text evidence="9">The sequence shown here is derived from an EMBL/GenBank/DDBJ whole genome shotgun (WGS) entry which is preliminary data.</text>
</comment>
<dbReference type="InterPro" id="IPR014756">
    <property type="entry name" value="Ig_E-set"/>
</dbReference>
<feature type="signal peptide" evidence="7">
    <location>
        <begin position="1"/>
        <end position="23"/>
    </location>
</feature>
<dbReference type="GO" id="GO:0005507">
    <property type="term" value="F:copper ion binding"/>
    <property type="evidence" value="ECO:0007669"/>
    <property type="project" value="InterPro"/>
</dbReference>
<evidence type="ECO:0000256" key="6">
    <source>
        <dbReference type="SAM" id="Phobius"/>
    </source>
</evidence>
<evidence type="ECO:0000313" key="9">
    <source>
        <dbReference type="EMBL" id="GIG76863.1"/>
    </source>
</evidence>
<dbReference type="GO" id="GO:0042597">
    <property type="term" value="C:periplasmic space"/>
    <property type="evidence" value="ECO:0007669"/>
    <property type="project" value="InterPro"/>
</dbReference>
<dbReference type="GO" id="GO:0046688">
    <property type="term" value="P:response to copper ion"/>
    <property type="evidence" value="ECO:0007669"/>
    <property type="project" value="InterPro"/>
</dbReference>
<dbReference type="AlphaFoldDB" id="A0A8J3PQF1"/>
<evidence type="ECO:0000256" key="1">
    <source>
        <dbReference type="ARBA" id="ARBA00004196"/>
    </source>
</evidence>
<dbReference type="InterPro" id="IPR014755">
    <property type="entry name" value="Cu-Rt/internalin_Ig-like"/>
</dbReference>
<dbReference type="Gene3D" id="2.60.40.1220">
    <property type="match status" value="1"/>
</dbReference>
<feature type="chain" id="PRO_5038941256" description="CopC domain-containing protein" evidence="7">
    <location>
        <begin position="24"/>
        <end position="190"/>
    </location>
</feature>
<evidence type="ECO:0000256" key="2">
    <source>
        <dbReference type="ARBA" id="ARBA00022723"/>
    </source>
</evidence>
<keyword evidence="6" id="KW-0812">Transmembrane</keyword>
<name>A0A8J3PQF1_9ACTN</name>
<dbReference type="SUPFAM" id="SSF81296">
    <property type="entry name" value="E set domains"/>
    <property type="match status" value="1"/>
</dbReference>
<feature type="domain" description="CopC" evidence="8">
    <location>
        <begin position="24"/>
        <end position="116"/>
    </location>
</feature>
<keyword evidence="2" id="KW-0479">Metal-binding</keyword>
<dbReference type="Pfam" id="PF04234">
    <property type="entry name" value="CopC"/>
    <property type="match status" value="1"/>
</dbReference>
<feature type="transmembrane region" description="Helical" evidence="6">
    <location>
        <begin position="163"/>
        <end position="183"/>
    </location>
</feature>
<dbReference type="Proteomes" id="UP000653674">
    <property type="component" value="Unassembled WGS sequence"/>
</dbReference>
<comment type="subcellular location">
    <subcellularLocation>
        <location evidence="1">Cell envelope</location>
    </subcellularLocation>
</comment>
<dbReference type="RefSeq" id="WP_168080216.1">
    <property type="nucleotide sequence ID" value="NZ_BAAAQJ010000014.1"/>
</dbReference>
<evidence type="ECO:0000256" key="3">
    <source>
        <dbReference type="ARBA" id="ARBA00022729"/>
    </source>
</evidence>
<reference evidence="9" key="1">
    <citation type="submission" date="2021-01" db="EMBL/GenBank/DDBJ databases">
        <title>Whole genome shotgun sequence of Planosporangium flavigriseum NBRC 105377.</title>
        <authorList>
            <person name="Komaki H."/>
            <person name="Tamura T."/>
        </authorList>
    </citation>
    <scope>NUCLEOTIDE SEQUENCE</scope>
    <source>
        <strain evidence="9">NBRC 105377</strain>
    </source>
</reference>
<protein>
    <recommendedName>
        <fullName evidence="8">CopC domain-containing protein</fullName>
    </recommendedName>
</protein>
<keyword evidence="10" id="KW-1185">Reference proteome</keyword>
<keyword evidence="6" id="KW-1133">Transmembrane helix</keyword>